<dbReference type="InterPro" id="IPR002156">
    <property type="entry name" value="RNaseH_domain"/>
</dbReference>
<dbReference type="GO" id="GO:0003676">
    <property type="term" value="F:nucleic acid binding"/>
    <property type="evidence" value="ECO:0007669"/>
    <property type="project" value="InterPro"/>
</dbReference>
<dbReference type="Gene3D" id="3.30.420.10">
    <property type="entry name" value="Ribonuclease H-like superfamily/Ribonuclease H"/>
    <property type="match status" value="1"/>
</dbReference>
<proteinExistence type="predicted"/>
<dbReference type="PANTHER" id="PTHR48475">
    <property type="entry name" value="RIBONUCLEASE H"/>
    <property type="match status" value="1"/>
</dbReference>
<keyword evidence="3" id="KW-1185">Reference proteome</keyword>
<comment type="caution">
    <text evidence="2">The sequence shown here is derived from an EMBL/GenBank/DDBJ whole genome shotgun (WGS) entry which is preliminary data.</text>
</comment>
<dbReference type="Proteomes" id="UP001188597">
    <property type="component" value="Unassembled WGS sequence"/>
</dbReference>
<dbReference type="GO" id="GO:0004523">
    <property type="term" value="F:RNA-DNA hybrid ribonuclease activity"/>
    <property type="evidence" value="ECO:0007669"/>
    <property type="project" value="InterPro"/>
</dbReference>
<dbReference type="EMBL" id="JAVXUP010000286">
    <property type="protein sequence ID" value="KAK3031978.1"/>
    <property type="molecule type" value="Genomic_DNA"/>
</dbReference>
<dbReference type="InterPro" id="IPR012337">
    <property type="entry name" value="RNaseH-like_sf"/>
</dbReference>
<protein>
    <recommendedName>
        <fullName evidence="1">RNase H type-1 domain-containing protein</fullName>
    </recommendedName>
</protein>
<organism evidence="2 3">
    <name type="scientific">Escallonia herrerae</name>
    <dbReference type="NCBI Taxonomy" id="1293975"/>
    <lineage>
        <taxon>Eukaryota</taxon>
        <taxon>Viridiplantae</taxon>
        <taxon>Streptophyta</taxon>
        <taxon>Embryophyta</taxon>
        <taxon>Tracheophyta</taxon>
        <taxon>Spermatophyta</taxon>
        <taxon>Magnoliopsida</taxon>
        <taxon>eudicotyledons</taxon>
        <taxon>Gunneridae</taxon>
        <taxon>Pentapetalae</taxon>
        <taxon>asterids</taxon>
        <taxon>campanulids</taxon>
        <taxon>Escalloniales</taxon>
        <taxon>Escalloniaceae</taxon>
        <taxon>Escallonia</taxon>
    </lineage>
</organism>
<dbReference type="Pfam" id="PF13456">
    <property type="entry name" value="RVT_3"/>
    <property type="match status" value="1"/>
</dbReference>
<dbReference type="SUPFAM" id="SSF53098">
    <property type="entry name" value="Ribonuclease H-like"/>
    <property type="match status" value="1"/>
</dbReference>
<accession>A0AA89B9J0</accession>
<evidence type="ECO:0000313" key="3">
    <source>
        <dbReference type="Proteomes" id="UP001188597"/>
    </source>
</evidence>
<sequence>MGGKSRIVTFSVGAAGINNCIFSQTMGEYEAPKLGIPSVTISGDSNLVINQLLGYEVKKEDLIPYFGYATNLINKFDSITLEHVPREENRMADAMANQTTTLALRVRTKLIN</sequence>
<dbReference type="PANTHER" id="PTHR48475:SF1">
    <property type="entry name" value="RNASE H TYPE-1 DOMAIN-CONTAINING PROTEIN"/>
    <property type="match status" value="1"/>
</dbReference>
<feature type="domain" description="RNase H type-1" evidence="1">
    <location>
        <begin position="31"/>
        <end position="98"/>
    </location>
</feature>
<name>A0AA89B9J0_9ASTE</name>
<evidence type="ECO:0000259" key="1">
    <source>
        <dbReference type="Pfam" id="PF13456"/>
    </source>
</evidence>
<gene>
    <name evidence="2" type="ORF">RJ639_036913</name>
</gene>
<evidence type="ECO:0000313" key="2">
    <source>
        <dbReference type="EMBL" id="KAK3031978.1"/>
    </source>
</evidence>
<dbReference type="AlphaFoldDB" id="A0AA89B9J0"/>
<reference evidence="2" key="1">
    <citation type="submission" date="2022-12" db="EMBL/GenBank/DDBJ databases">
        <title>Draft genome assemblies for two species of Escallonia (Escalloniales).</title>
        <authorList>
            <person name="Chanderbali A."/>
            <person name="Dervinis C."/>
            <person name="Anghel I."/>
            <person name="Soltis D."/>
            <person name="Soltis P."/>
            <person name="Zapata F."/>
        </authorList>
    </citation>
    <scope>NUCLEOTIDE SEQUENCE</scope>
    <source>
        <strain evidence="2">UCBG64.0493</strain>
        <tissue evidence="2">Leaf</tissue>
    </source>
</reference>
<dbReference type="InterPro" id="IPR036397">
    <property type="entry name" value="RNaseH_sf"/>
</dbReference>